<dbReference type="GO" id="GO:0006974">
    <property type="term" value="P:DNA damage response"/>
    <property type="evidence" value="ECO:0007669"/>
    <property type="project" value="TreeGrafter"/>
</dbReference>
<sequence>MTKATQAFFGSALFAAALIGATALPAMAQENDMSKPVPRIMVTGEGETTAAPDMAILTLNVLREADTAREAMTANNDAMGKVLAAMKEAGIEDRDLQTSGVNIQPRYVYPDDKNGLKEPKITGYTVTNSLTVRVRDLDKVGAVLDQSVTLGVNQGGNLSFTNDNPSAAINEARKRAMADALTKARTLTDAAGVGLGRVIEISEQSFRPQPMPFARNKMMMAEAQAAGDAVPVAAGENTYHVTVNVTFELKQ</sequence>
<dbReference type="Gene3D" id="3.30.70.2970">
    <property type="entry name" value="Protein of unknown function (DUF541), domain 2"/>
    <property type="match status" value="1"/>
</dbReference>
<feature type="chain" id="PRO_5016803712" evidence="1">
    <location>
        <begin position="29"/>
        <end position="251"/>
    </location>
</feature>
<organism evidence="2 3">
    <name type="scientific">Phyllobacterium salinisoli</name>
    <dbReference type="NCBI Taxonomy" id="1899321"/>
    <lineage>
        <taxon>Bacteria</taxon>
        <taxon>Pseudomonadati</taxon>
        <taxon>Pseudomonadota</taxon>
        <taxon>Alphaproteobacteria</taxon>
        <taxon>Hyphomicrobiales</taxon>
        <taxon>Phyllobacteriaceae</taxon>
        <taxon>Phyllobacterium</taxon>
    </lineage>
</organism>
<evidence type="ECO:0000313" key="2">
    <source>
        <dbReference type="EMBL" id="RCS25506.1"/>
    </source>
</evidence>
<name>A0A368K815_9HYPH</name>
<comment type="caution">
    <text evidence="2">The sequence shown here is derived from an EMBL/GenBank/DDBJ whole genome shotgun (WGS) entry which is preliminary data.</text>
</comment>
<dbReference type="AlphaFoldDB" id="A0A368K815"/>
<reference evidence="2 3" key="1">
    <citation type="submission" date="2018-07" db="EMBL/GenBank/DDBJ databases">
        <title>The draft genome of Phyllobacterium salinisoli.</title>
        <authorList>
            <person name="Liu L."/>
            <person name="Li L."/>
            <person name="Zhang X."/>
            <person name="Liang L."/>
        </authorList>
    </citation>
    <scope>NUCLEOTIDE SEQUENCE [LARGE SCALE GENOMIC DNA]</scope>
    <source>
        <strain evidence="2 3">LLAN61</strain>
    </source>
</reference>
<dbReference type="OrthoDB" id="9813144at2"/>
<dbReference type="Pfam" id="PF04402">
    <property type="entry name" value="SIMPL"/>
    <property type="match status" value="1"/>
</dbReference>
<dbReference type="Proteomes" id="UP000253420">
    <property type="component" value="Unassembled WGS sequence"/>
</dbReference>
<feature type="signal peptide" evidence="1">
    <location>
        <begin position="1"/>
        <end position="28"/>
    </location>
</feature>
<evidence type="ECO:0000256" key="1">
    <source>
        <dbReference type="SAM" id="SignalP"/>
    </source>
</evidence>
<dbReference type="PANTHER" id="PTHR34387">
    <property type="entry name" value="SLR1258 PROTEIN"/>
    <property type="match status" value="1"/>
</dbReference>
<keyword evidence="3" id="KW-1185">Reference proteome</keyword>
<keyword evidence="1" id="KW-0732">Signal</keyword>
<proteinExistence type="predicted"/>
<evidence type="ECO:0000313" key="3">
    <source>
        <dbReference type="Proteomes" id="UP000253420"/>
    </source>
</evidence>
<dbReference type="RefSeq" id="WP_114438598.1">
    <property type="nucleotide sequence ID" value="NZ_QOZG01000001.1"/>
</dbReference>
<accession>A0A368K815</accession>
<dbReference type="Gene3D" id="3.30.110.170">
    <property type="entry name" value="Protein of unknown function (DUF541), domain 1"/>
    <property type="match status" value="1"/>
</dbReference>
<dbReference type="InterPro" id="IPR007497">
    <property type="entry name" value="SIMPL/DUF541"/>
</dbReference>
<dbReference type="PANTHER" id="PTHR34387:SF1">
    <property type="entry name" value="PERIPLASMIC IMMUNOGENIC PROTEIN"/>
    <property type="match status" value="1"/>
</dbReference>
<dbReference type="EMBL" id="QOZG01000001">
    <property type="protein sequence ID" value="RCS25506.1"/>
    <property type="molecule type" value="Genomic_DNA"/>
</dbReference>
<dbReference type="InterPro" id="IPR052022">
    <property type="entry name" value="26kDa_periplasmic_antigen"/>
</dbReference>
<protein>
    <submittedName>
        <fullName evidence="2">SIMPL domain-containing protein</fullName>
    </submittedName>
</protein>
<gene>
    <name evidence="2" type="ORF">DUT91_01525</name>
</gene>